<dbReference type="OrthoDB" id="9807787at2"/>
<dbReference type="InterPro" id="IPR007498">
    <property type="entry name" value="PqiA-like"/>
</dbReference>
<reference evidence="4" key="1">
    <citation type="submission" date="2016-10" db="EMBL/GenBank/DDBJ databases">
        <authorList>
            <person name="Varghese N."/>
            <person name="Submissions S."/>
        </authorList>
    </citation>
    <scope>NUCLEOTIDE SEQUENCE [LARGE SCALE GENOMIC DNA]</scope>
    <source>
        <strain evidence="4">CGMCC 1.10658</strain>
    </source>
</reference>
<keyword evidence="2" id="KW-0812">Transmembrane</keyword>
<evidence type="ECO:0000256" key="2">
    <source>
        <dbReference type="SAM" id="Phobius"/>
    </source>
</evidence>
<proteinExistence type="predicted"/>
<feature type="transmembrane region" description="Helical" evidence="2">
    <location>
        <begin position="55"/>
        <end position="79"/>
    </location>
</feature>
<name>A0A1G8YC73_9GAMM</name>
<evidence type="ECO:0000313" key="4">
    <source>
        <dbReference type="Proteomes" id="UP000199305"/>
    </source>
</evidence>
<accession>A0A1G8YC73</accession>
<feature type="transmembrane region" description="Helical" evidence="2">
    <location>
        <begin position="99"/>
        <end position="126"/>
    </location>
</feature>
<keyword evidence="2" id="KW-0472">Membrane</keyword>
<evidence type="ECO:0000313" key="3">
    <source>
        <dbReference type="EMBL" id="SDJ99835.1"/>
    </source>
</evidence>
<dbReference type="Proteomes" id="UP000199305">
    <property type="component" value="Unassembled WGS sequence"/>
</dbReference>
<protein>
    <submittedName>
        <fullName evidence="3">Paraquat-inducible protein A</fullName>
    </submittedName>
</protein>
<keyword evidence="2" id="KW-1133">Transmembrane helix</keyword>
<dbReference type="EMBL" id="FNFH01000002">
    <property type="protein sequence ID" value="SDJ99835.1"/>
    <property type="molecule type" value="Genomic_DNA"/>
</dbReference>
<dbReference type="RefSeq" id="WP_091510668.1">
    <property type="nucleotide sequence ID" value="NZ_FNFH01000002.1"/>
</dbReference>
<organism evidence="3 4">
    <name type="scientific">Microbulbifer yueqingensis</name>
    <dbReference type="NCBI Taxonomy" id="658219"/>
    <lineage>
        <taxon>Bacteria</taxon>
        <taxon>Pseudomonadati</taxon>
        <taxon>Pseudomonadota</taxon>
        <taxon>Gammaproteobacteria</taxon>
        <taxon>Cellvibrionales</taxon>
        <taxon>Microbulbiferaceae</taxon>
        <taxon>Microbulbifer</taxon>
    </lineage>
</organism>
<dbReference type="AlphaFoldDB" id="A0A1G8YC73"/>
<keyword evidence="4" id="KW-1185">Reference proteome</keyword>
<feature type="region of interest" description="Disordered" evidence="1">
    <location>
        <begin position="208"/>
        <end position="227"/>
    </location>
</feature>
<sequence>MAASVERRWSRRQRACHECDLLLGDAVAPPGKKLECPRCDAVLHRNPRGSAAHTAALSLTGLLLFFPVLSLPLLSFSILAFGAENTLLNGVIALFGEGYIWMAGLVLFCSVIAPLGKFLLLGFISLGCHWRLLDRPVTWAVRWYEHLKEWGMLDVYMLGLLVALIKMSDLGKMEVEPGLYCFVAMMLVSNLTTLSYDQQAIWSRLEERRRRDAGGREPAARRGEPRP</sequence>
<dbReference type="STRING" id="658219.SAMN05216212_1422"/>
<dbReference type="Pfam" id="PF04403">
    <property type="entry name" value="PqiA"/>
    <property type="match status" value="1"/>
</dbReference>
<evidence type="ECO:0000256" key="1">
    <source>
        <dbReference type="SAM" id="MobiDB-lite"/>
    </source>
</evidence>
<gene>
    <name evidence="3" type="ORF">SAMN05216212_1422</name>
</gene>